<dbReference type="PANTHER" id="PTHR23048">
    <property type="entry name" value="MYOSIN LIGHT CHAIN 1, 3"/>
    <property type="match status" value="1"/>
</dbReference>
<dbReference type="Proteomes" id="UP000095192">
    <property type="component" value="Unassembled WGS sequence"/>
</dbReference>
<organism evidence="7 8">
    <name type="scientific">Cyclospora cayetanensis</name>
    <dbReference type="NCBI Taxonomy" id="88456"/>
    <lineage>
        <taxon>Eukaryota</taxon>
        <taxon>Sar</taxon>
        <taxon>Alveolata</taxon>
        <taxon>Apicomplexa</taxon>
        <taxon>Conoidasida</taxon>
        <taxon>Coccidia</taxon>
        <taxon>Eucoccidiorida</taxon>
        <taxon>Eimeriorina</taxon>
        <taxon>Eimeriidae</taxon>
        <taxon>Cyclospora</taxon>
    </lineage>
</organism>
<comment type="caution">
    <text evidence="7">The sequence shown here is derived from an EMBL/GenBank/DDBJ whole genome shotgun (WGS) entry which is preliminary data.</text>
</comment>
<reference evidence="7 8" key="1">
    <citation type="journal article" date="2016" name="BMC Genomics">
        <title>Comparative genomics reveals Cyclospora cayetanensis possesses coccidia-like metabolism and invasion components but unique surface antigens.</title>
        <authorList>
            <person name="Liu S."/>
            <person name="Wang L."/>
            <person name="Zheng H."/>
            <person name="Xu Z."/>
            <person name="Roellig D.M."/>
            <person name="Li N."/>
            <person name="Frace M.A."/>
            <person name="Tang K."/>
            <person name="Arrowood M.J."/>
            <person name="Moss D.M."/>
            <person name="Zhang L."/>
            <person name="Feng Y."/>
            <person name="Xiao L."/>
        </authorList>
    </citation>
    <scope>NUCLEOTIDE SEQUENCE [LARGE SCALE GENOMIC DNA]</scope>
    <source>
        <strain evidence="7 8">CHN_HEN01</strain>
    </source>
</reference>
<evidence type="ECO:0000259" key="6">
    <source>
        <dbReference type="PROSITE" id="PS50222"/>
    </source>
</evidence>
<evidence type="ECO:0000256" key="5">
    <source>
        <dbReference type="SAM" id="MobiDB-lite"/>
    </source>
</evidence>
<evidence type="ECO:0000256" key="4">
    <source>
        <dbReference type="ARBA" id="ARBA00022990"/>
    </source>
</evidence>
<evidence type="ECO:0000313" key="8">
    <source>
        <dbReference type="Proteomes" id="UP000095192"/>
    </source>
</evidence>
<dbReference type="InterPro" id="IPR011992">
    <property type="entry name" value="EF-hand-dom_pair"/>
</dbReference>
<dbReference type="InterPro" id="IPR002048">
    <property type="entry name" value="EF_hand_dom"/>
</dbReference>
<dbReference type="VEuPathDB" id="ToxoDB:cyc_05644"/>
<accession>A0A1D3CZL1</accession>
<dbReference type="InterPro" id="IPR050230">
    <property type="entry name" value="CALM/Myosin/TropC-like"/>
</dbReference>
<keyword evidence="3" id="KW-0677">Repeat</keyword>
<keyword evidence="4" id="KW-0007">Acetylation</keyword>
<feature type="region of interest" description="Disordered" evidence="5">
    <location>
        <begin position="1"/>
        <end position="32"/>
    </location>
</feature>
<evidence type="ECO:0000256" key="1">
    <source>
        <dbReference type="ARBA" id="ARBA00020786"/>
    </source>
</evidence>
<dbReference type="PANTHER" id="PTHR23048:SF0">
    <property type="entry name" value="CALMODULIN LIKE 3"/>
    <property type="match status" value="1"/>
</dbReference>
<evidence type="ECO:0000313" key="7">
    <source>
        <dbReference type="EMBL" id="OEH76642.1"/>
    </source>
</evidence>
<evidence type="ECO:0000256" key="2">
    <source>
        <dbReference type="ARBA" id="ARBA00022723"/>
    </source>
</evidence>
<feature type="domain" description="EF-hand" evidence="6">
    <location>
        <begin position="155"/>
        <end position="190"/>
    </location>
</feature>
<dbReference type="Gene3D" id="1.10.238.10">
    <property type="entry name" value="EF-hand"/>
    <property type="match status" value="2"/>
</dbReference>
<keyword evidence="2" id="KW-0479">Metal-binding</keyword>
<dbReference type="VEuPathDB" id="ToxoDB:LOC34621969"/>
<protein>
    <recommendedName>
        <fullName evidence="1">Calmodulin</fullName>
    </recommendedName>
</protein>
<feature type="domain" description="EF-hand" evidence="6">
    <location>
        <begin position="82"/>
        <end position="117"/>
    </location>
</feature>
<dbReference type="InParanoid" id="A0A1D3CZL1"/>
<dbReference type="GO" id="GO:0016460">
    <property type="term" value="C:myosin II complex"/>
    <property type="evidence" value="ECO:0007669"/>
    <property type="project" value="TreeGrafter"/>
</dbReference>
<dbReference type="SUPFAM" id="SSF47473">
    <property type="entry name" value="EF-hand"/>
    <property type="match status" value="1"/>
</dbReference>
<proteinExistence type="predicted"/>
<dbReference type="SMART" id="SM00054">
    <property type="entry name" value="EFh"/>
    <property type="match status" value="2"/>
</dbReference>
<keyword evidence="8" id="KW-1185">Reference proteome</keyword>
<sequence length="299" mass="32878">MNSRTRAGRGLAAGHSASSEQGRRWNARSVSHDLAQRAPTSTIFYSRQPEPKKEWSLYPSPSAEAAVADVGEGRLGDAVSGALQDEVLECFSFFDTDGDGLVLVTEVATMLRSLGFVVLVEQARAFEMEMRRQKVTTVNCRTFSWIANKGFPRRADPVDVLAAFNLLDREKKGAVNVEELRHLLTTVGDPLSEEDWQKLLKITFTTRACATPISMKSGTFMKLICSLDEGERPDTGWGCYACELNGNVALLLFRFECSSALNLDRSGKNEGIATTRITFTKEKLPNRSAMLSLMAGSHG</sequence>
<dbReference type="AlphaFoldDB" id="A0A1D3CZL1"/>
<evidence type="ECO:0000256" key="3">
    <source>
        <dbReference type="ARBA" id="ARBA00022737"/>
    </source>
</evidence>
<gene>
    <name evidence="7" type="ORF">cyc_05644</name>
</gene>
<dbReference type="GO" id="GO:0005509">
    <property type="term" value="F:calcium ion binding"/>
    <property type="evidence" value="ECO:0007669"/>
    <property type="project" value="InterPro"/>
</dbReference>
<name>A0A1D3CZL1_9EIME</name>
<dbReference type="EMBL" id="JROU02001384">
    <property type="protein sequence ID" value="OEH76642.1"/>
    <property type="molecule type" value="Genomic_DNA"/>
</dbReference>
<dbReference type="PROSITE" id="PS50222">
    <property type="entry name" value="EF_HAND_2"/>
    <property type="match status" value="2"/>
</dbReference>